<dbReference type="GO" id="GO:0008932">
    <property type="term" value="F:lytic endotransglycosylase activity"/>
    <property type="evidence" value="ECO:0007669"/>
    <property type="project" value="UniProtKB-UniRule"/>
</dbReference>
<dbReference type="EMBL" id="CP019948">
    <property type="protein sequence ID" value="ARN82138.1"/>
    <property type="molecule type" value="Genomic_DNA"/>
</dbReference>
<feature type="compositionally biased region" description="Basic and acidic residues" evidence="8">
    <location>
        <begin position="1"/>
        <end position="15"/>
    </location>
</feature>
<evidence type="ECO:0000313" key="9">
    <source>
        <dbReference type="EMBL" id="ARN82138.1"/>
    </source>
</evidence>
<protein>
    <recommendedName>
        <fullName evidence="7">Endolytic murein transglycosylase</fullName>
        <ecNumber evidence="7">4.2.2.29</ecNumber>
    </recommendedName>
    <alternativeName>
        <fullName evidence="7">Peptidoglycan lytic transglycosylase</fullName>
    </alternativeName>
    <alternativeName>
        <fullName evidence="7">Peptidoglycan polymerization terminase</fullName>
    </alternativeName>
</protein>
<feature type="compositionally biased region" description="Basic residues" evidence="8">
    <location>
        <begin position="72"/>
        <end position="83"/>
    </location>
</feature>
<evidence type="ECO:0000256" key="7">
    <source>
        <dbReference type="HAMAP-Rule" id="MF_02065"/>
    </source>
</evidence>
<dbReference type="GO" id="GO:0071555">
    <property type="term" value="P:cell wall organization"/>
    <property type="evidence" value="ECO:0007669"/>
    <property type="project" value="UniProtKB-KW"/>
</dbReference>
<keyword evidence="7" id="KW-0997">Cell inner membrane</keyword>
<dbReference type="KEGG" id="mbry:B1812_14805"/>
<feature type="region of interest" description="Disordered" evidence="8">
    <location>
        <begin position="561"/>
        <end position="607"/>
    </location>
</feature>
<keyword evidence="4 7" id="KW-0472">Membrane</keyword>
<feature type="site" description="Important for catalytic activity" evidence="7">
    <location>
        <position position="287"/>
    </location>
</feature>
<gene>
    <name evidence="7" type="primary">mltG</name>
    <name evidence="9" type="ORF">B1812_14805</name>
</gene>
<comment type="subcellular location">
    <subcellularLocation>
        <location evidence="7">Cell inner membrane</location>
        <topology evidence="7">Single-pass membrane protein</topology>
    </subcellularLocation>
</comment>
<dbReference type="HAMAP" id="MF_02065">
    <property type="entry name" value="MltG"/>
    <property type="match status" value="1"/>
</dbReference>
<dbReference type="Pfam" id="PF02618">
    <property type="entry name" value="YceG"/>
    <property type="match status" value="1"/>
</dbReference>
<dbReference type="GO" id="GO:0005886">
    <property type="term" value="C:plasma membrane"/>
    <property type="evidence" value="ECO:0007669"/>
    <property type="project" value="UniProtKB-SubCell"/>
</dbReference>
<dbReference type="AlphaFoldDB" id="A0A1W6MX32"/>
<comment type="catalytic activity">
    <reaction evidence="7">
        <text>a peptidoglycan chain = a peptidoglycan chain with N-acetyl-1,6-anhydromuramyl-[peptide] at the reducing end + a peptidoglycan chain with N-acetylglucosamine at the non-reducing end.</text>
        <dbReference type="EC" id="4.2.2.29"/>
    </reaction>
</comment>
<feature type="transmembrane region" description="Helical" evidence="7">
    <location>
        <begin position="85"/>
        <end position="108"/>
    </location>
</feature>
<feature type="compositionally biased region" description="Low complexity" evidence="8">
    <location>
        <begin position="21"/>
        <end position="36"/>
    </location>
</feature>
<keyword evidence="10" id="KW-1185">Reference proteome</keyword>
<evidence type="ECO:0000256" key="3">
    <source>
        <dbReference type="ARBA" id="ARBA00022989"/>
    </source>
</evidence>
<dbReference type="EC" id="4.2.2.29" evidence="7"/>
<keyword evidence="5 7" id="KW-0456">Lyase</keyword>
<dbReference type="Proteomes" id="UP000193978">
    <property type="component" value="Chromosome"/>
</dbReference>
<keyword evidence="3 7" id="KW-1133">Transmembrane helix</keyword>
<evidence type="ECO:0000256" key="8">
    <source>
        <dbReference type="SAM" id="MobiDB-lite"/>
    </source>
</evidence>
<comment type="similarity">
    <text evidence="7">Belongs to the transglycosylase MltG family.</text>
</comment>
<organism evidence="9 10">
    <name type="scientific">Methylocystis bryophila</name>
    <dbReference type="NCBI Taxonomy" id="655015"/>
    <lineage>
        <taxon>Bacteria</taxon>
        <taxon>Pseudomonadati</taxon>
        <taxon>Pseudomonadota</taxon>
        <taxon>Alphaproteobacteria</taxon>
        <taxon>Hyphomicrobiales</taxon>
        <taxon>Methylocystaceae</taxon>
        <taxon>Methylocystis</taxon>
    </lineage>
</organism>
<dbReference type="PANTHER" id="PTHR30518:SF2">
    <property type="entry name" value="ENDOLYTIC MUREIN TRANSGLYCOSYLASE"/>
    <property type="match status" value="1"/>
</dbReference>
<sequence>MTSETGKNDSVETFRTDNPVSADTAAASQQAAVQGAPPSPAAPPPKTESRPGSWSFWRKKTNPRVEAQERQRRTRMRKRRRRGGGLSLMSDGFSFVLVALVVGIFGLVSMRHMLNEPGPLRADKIVYFTPRTDALEMISQLEREGVVDNPYLMNATLLVENKIGKVKPGEYLFKQAASIRDVIDVLVNGRQVLHSVTIPEGLTSEQIAQRLRDNDILSGEILETPKEGALLPETYKVTRGFQRSKLLAKMQDDLKKLVDQVWARRRADLPIRTPFELVTLASIVEKETGKAEERPLVAAVYVNRLRKKMRLQSDPTIIYGLVGGKASLGRPILRSEIEKYTPYNTYAVEGLPPGPIANPGRASLEAAANPAKTNDLYFVADGTGGHVFAQTLDQHNHNVQHWREIEHERATPPEAERATPSLTQPTPPPPTPDAKGKHGDAGGFGRLLASSDAATDYPRGRELRPDAGAALRLSRYGSRAGLLEVGALNEPTRSEAVAALRPARAFLALATNQETASRTDAAAVSGVSPGSRDETELGASLAHALPEDVGTSGRMDFAAADTGVASSSTPSGRRVIDASQGTRLDPLLDKSWDLNSPKTVPADVSLR</sequence>
<evidence type="ECO:0000256" key="4">
    <source>
        <dbReference type="ARBA" id="ARBA00023136"/>
    </source>
</evidence>
<evidence type="ECO:0000313" key="10">
    <source>
        <dbReference type="Proteomes" id="UP000193978"/>
    </source>
</evidence>
<evidence type="ECO:0000256" key="1">
    <source>
        <dbReference type="ARBA" id="ARBA00022475"/>
    </source>
</evidence>
<feature type="compositionally biased region" description="Pro residues" evidence="8">
    <location>
        <begin position="37"/>
        <end position="46"/>
    </location>
</feature>
<evidence type="ECO:0000256" key="6">
    <source>
        <dbReference type="ARBA" id="ARBA00023316"/>
    </source>
</evidence>
<dbReference type="Gene3D" id="3.30.1490.480">
    <property type="entry name" value="Endolytic murein transglycosylase"/>
    <property type="match status" value="1"/>
</dbReference>
<keyword evidence="6 7" id="KW-0961">Cell wall biogenesis/degradation</keyword>
<dbReference type="Gene3D" id="3.30.160.60">
    <property type="entry name" value="Classic Zinc Finger"/>
    <property type="match status" value="1"/>
</dbReference>
<dbReference type="InterPro" id="IPR003770">
    <property type="entry name" value="MLTG-like"/>
</dbReference>
<evidence type="ECO:0000256" key="2">
    <source>
        <dbReference type="ARBA" id="ARBA00022692"/>
    </source>
</evidence>
<accession>A0A1W6MX32</accession>
<feature type="region of interest" description="Disordered" evidence="8">
    <location>
        <begin position="410"/>
        <end position="447"/>
    </location>
</feature>
<keyword evidence="2 7" id="KW-0812">Transmembrane</keyword>
<dbReference type="CDD" id="cd08010">
    <property type="entry name" value="MltG_like"/>
    <property type="match status" value="1"/>
</dbReference>
<dbReference type="NCBIfam" id="TIGR00247">
    <property type="entry name" value="endolytic transglycosylase MltG"/>
    <property type="match status" value="1"/>
</dbReference>
<dbReference type="PANTHER" id="PTHR30518">
    <property type="entry name" value="ENDOLYTIC MUREIN TRANSGLYCOSYLASE"/>
    <property type="match status" value="1"/>
</dbReference>
<name>A0A1W6MX32_9HYPH</name>
<proteinExistence type="inferred from homology"/>
<feature type="region of interest" description="Disordered" evidence="8">
    <location>
        <begin position="1"/>
        <end position="83"/>
    </location>
</feature>
<reference evidence="9 10" key="1">
    <citation type="submission" date="2017-02" db="EMBL/GenBank/DDBJ databases">
        <authorList>
            <person name="Peterson S.W."/>
        </authorList>
    </citation>
    <scope>NUCLEOTIDE SEQUENCE [LARGE SCALE GENOMIC DNA]</scope>
    <source>
        <strain evidence="9 10">S285</strain>
    </source>
</reference>
<keyword evidence="1 7" id="KW-1003">Cell membrane</keyword>
<dbReference type="RefSeq" id="WP_085772261.1">
    <property type="nucleotide sequence ID" value="NZ_AP027149.1"/>
</dbReference>
<evidence type="ECO:0000256" key="5">
    <source>
        <dbReference type="ARBA" id="ARBA00023239"/>
    </source>
</evidence>
<dbReference type="GO" id="GO:0009252">
    <property type="term" value="P:peptidoglycan biosynthetic process"/>
    <property type="evidence" value="ECO:0007669"/>
    <property type="project" value="UniProtKB-UniRule"/>
</dbReference>
<comment type="function">
    <text evidence="7">Functions as a peptidoglycan terminase that cleaves nascent peptidoglycan strands endolytically to terminate their elongation.</text>
</comment>
<dbReference type="STRING" id="655015.B1812_14805"/>